<dbReference type="RefSeq" id="WP_121252071.1">
    <property type="nucleotide sequence ID" value="NZ_RBIL01000001.1"/>
</dbReference>
<dbReference type="GO" id="GO:0016829">
    <property type="term" value="F:lyase activity"/>
    <property type="evidence" value="ECO:0007669"/>
    <property type="project" value="UniProtKB-KW"/>
</dbReference>
<evidence type="ECO:0000313" key="2">
    <source>
        <dbReference type="EMBL" id="RKQ93704.1"/>
    </source>
</evidence>
<keyword evidence="2" id="KW-0560">Oxidoreductase</keyword>
<evidence type="ECO:0000259" key="1">
    <source>
        <dbReference type="PROSITE" id="PS51819"/>
    </source>
</evidence>
<dbReference type="Proteomes" id="UP000278962">
    <property type="component" value="Unassembled WGS sequence"/>
</dbReference>
<reference evidence="2 3" key="1">
    <citation type="submission" date="2018-10" db="EMBL/GenBank/DDBJ databases">
        <title>Genomic Encyclopedia of Archaeal and Bacterial Type Strains, Phase II (KMG-II): from individual species to whole genera.</title>
        <authorList>
            <person name="Goeker M."/>
        </authorList>
    </citation>
    <scope>NUCLEOTIDE SEQUENCE [LARGE SCALE GENOMIC DNA]</scope>
    <source>
        <strain evidence="2 3">DSM 14954</strain>
    </source>
</reference>
<dbReference type="InterPro" id="IPR029068">
    <property type="entry name" value="Glyas_Bleomycin-R_OHBP_Dase"/>
</dbReference>
<dbReference type="EMBL" id="RBIL01000001">
    <property type="protein sequence ID" value="RKQ93704.1"/>
    <property type="molecule type" value="Genomic_DNA"/>
</dbReference>
<keyword evidence="2" id="KW-0223">Dioxygenase</keyword>
<dbReference type="PANTHER" id="PTHR36110:SF4">
    <property type="entry name" value="RING-CLEAVING DIOXYGENASE MHQA-RELATED"/>
    <property type="match status" value="1"/>
</dbReference>
<dbReference type="InterPro" id="IPR037523">
    <property type="entry name" value="VOC_core"/>
</dbReference>
<feature type="domain" description="VOC" evidence="1">
    <location>
        <begin position="11"/>
        <end position="134"/>
    </location>
</feature>
<proteinExistence type="predicted"/>
<protein>
    <submittedName>
        <fullName evidence="2">Catechol 2,3-dioxygenase-like lactoylglutathione lyase family enzyme</fullName>
    </submittedName>
</protein>
<dbReference type="AlphaFoldDB" id="A0A660LJX5"/>
<keyword evidence="2" id="KW-0456">Lyase</keyword>
<dbReference type="InterPro" id="IPR052537">
    <property type="entry name" value="Extradiol_RC_dioxygenase"/>
</dbReference>
<accession>A0A660LJX5</accession>
<dbReference type="InterPro" id="IPR004360">
    <property type="entry name" value="Glyas_Fos-R_dOase_dom"/>
</dbReference>
<dbReference type="Gene3D" id="3.10.180.10">
    <property type="entry name" value="2,3-Dihydroxybiphenyl 1,2-Dioxygenase, domain 1"/>
    <property type="match status" value="1"/>
</dbReference>
<dbReference type="PANTHER" id="PTHR36110">
    <property type="entry name" value="RING-CLEAVING DIOXYGENASE MHQE-RELATED"/>
    <property type="match status" value="1"/>
</dbReference>
<comment type="caution">
    <text evidence="2">The sequence shown here is derived from an EMBL/GenBank/DDBJ whole genome shotgun (WGS) entry which is preliminary data.</text>
</comment>
<dbReference type="PROSITE" id="PS51819">
    <property type="entry name" value="VOC"/>
    <property type="match status" value="1"/>
</dbReference>
<dbReference type="SUPFAM" id="SSF54593">
    <property type="entry name" value="Glyoxalase/Bleomycin resistance protein/Dihydroxybiphenyl dioxygenase"/>
    <property type="match status" value="1"/>
</dbReference>
<dbReference type="GO" id="GO:0051213">
    <property type="term" value="F:dioxygenase activity"/>
    <property type="evidence" value="ECO:0007669"/>
    <property type="project" value="UniProtKB-KW"/>
</dbReference>
<keyword evidence="3" id="KW-1185">Reference proteome</keyword>
<organism evidence="2 3">
    <name type="scientific">Solirubrobacter pauli</name>
    <dbReference type="NCBI Taxonomy" id="166793"/>
    <lineage>
        <taxon>Bacteria</taxon>
        <taxon>Bacillati</taxon>
        <taxon>Actinomycetota</taxon>
        <taxon>Thermoleophilia</taxon>
        <taxon>Solirubrobacterales</taxon>
        <taxon>Solirubrobacteraceae</taxon>
        <taxon>Solirubrobacter</taxon>
    </lineage>
</organism>
<gene>
    <name evidence="2" type="ORF">C8N24_3575</name>
</gene>
<evidence type="ECO:0000313" key="3">
    <source>
        <dbReference type="Proteomes" id="UP000278962"/>
    </source>
</evidence>
<dbReference type="OrthoDB" id="5242400at2"/>
<dbReference type="Pfam" id="PF00903">
    <property type="entry name" value="Glyoxalase"/>
    <property type="match status" value="1"/>
</dbReference>
<name>A0A660LJX5_9ACTN</name>
<sequence>MSDDKRMRLRGLHHVTAISSDIERTIAFYRDTLGLPIVHDAVSDDDPDARHVWFDGGDGSYLSFMEYPSLPEGVVGRGSTHHFALRVETEDEQEAWRDYLRERGVECTDVLNRSSFQSIYIRDPDGHVVEIATRGPGFGAGGPLA</sequence>